<keyword evidence="4" id="KW-1185">Reference proteome</keyword>
<dbReference type="InterPro" id="IPR056702">
    <property type="entry name" value="DUF7800"/>
</dbReference>
<dbReference type="Pfam" id="PF09423">
    <property type="entry name" value="PhoD"/>
    <property type="match status" value="1"/>
</dbReference>
<name>A0ABU1ZER2_9BURK</name>
<dbReference type="Pfam" id="PF25077">
    <property type="entry name" value="DUF7800"/>
    <property type="match status" value="1"/>
</dbReference>
<proteinExistence type="predicted"/>
<protein>
    <recommendedName>
        <fullName evidence="5">PhoD-like phosphatase metallophosphatase domain-containing protein</fullName>
    </recommendedName>
</protein>
<evidence type="ECO:0000313" key="3">
    <source>
        <dbReference type="EMBL" id="MDR7299083.1"/>
    </source>
</evidence>
<reference evidence="3 4" key="1">
    <citation type="submission" date="2023-07" db="EMBL/GenBank/DDBJ databases">
        <title>Sorghum-associated microbial communities from plants grown in Nebraska, USA.</title>
        <authorList>
            <person name="Schachtman D."/>
        </authorList>
    </citation>
    <scope>NUCLEOTIDE SEQUENCE [LARGE SCALE GENOMIC DNA]</scope>
    <source>
        <strain evidence="3 4">BE310</strain>
    </source>
</reference>
<evidence type="ECO:0008006" key="5">
    <source>
        <dbReference type="Google" id="ProtNLM"/>
    </source>
</evidence>
<sequence>MVTRRAPRRLQLGPVIGHTDDTSTRIWIQVGDDPSRYALRVEGIGLFPFQSTEFGAVEFGTAIAFVTGLQPDIAYRYRVTRAGRFVPGASGTVRTMPPAASMTNLLFSVISCNGAEQLGAWDRFADHVEDAKPSFVVMMGDQVYMDEDEPDIFERHFGSDPVTRRRAMADKVRANWSREPVRRVLANTPCYMVWDDHDIRDGWGSLASDSPTMAARFNRGAAIFRKSTAFFEDARDVYWHFQGCRNPLPGDHRDAFFPAQLDPAFPNYIASPVPHGQRLGMPYVFRCGRVLVLVLDSRGERDVFRPAKEKPILGLRQWQFIDAVFANLPDDIDALAIVTPTPVASQDPDGQTQRLMGERTDDVEAFKRGDEEALFHPESSSSKVELVKAILSSKIASRTGVQPNIGAFQVSNLDEARDQWSHRYARPEQKELIQKAFAARKLNRNAASMRALVFLSGDIHIGCIFDLKAQLQNASAVSLTSSGISQIDDTQPLVGTFIDESFSVAPGITSTLRDVVNQFNFGIVQVQPTGHGAQINAVLAHEGNGFAFGLDVKDLI</sequence>
<gene>
    <name evidence="3" type="ORF">J2X16_004451</name>
</gene>
<accession>A0ABU1ZER2</accession>
<dbReference type="SUPFAM" id="SSF56300">
    <property type="entry name" value="Metallo-dependent phosphatases"/>
    <property type="match status" value="1"/>
</dbReference>
<feature type="domain" description="PhoD-like phosphatase metallophosphatase" evidence="1">
    <location>
        <begin position="107"/>
        <end position="483"/>
    </location>
</feature>
<dbReference type="PANTHER" id="PTHR37031">
    <property type="entry name" value="METALLOPHOSPHATASE BINDING DOMAIN PROTEIN"/>
    <property type="match status" value="1"/>
</dbReference>
<dbReference type="InterPro" id="IPR029052">
    <property type="entry name" value="Metallo-depent_PP-like"/>
</dbReference>
<comment type="caution">
    <text evidence="3">The sequence shown here is derived from an EMBL/GenBank/DDBJ whole genome shotgun (WGS) entry which is preliminary data.</text>
</comment>
<evidence type="ECO:0000259" key="1">
    <source>
        <dbReference type="Pfam" id="PF09423"/>
    </source>
</evidence>
<dbReference type="EMBL" id="JAVDXQ010000007">
    <property type="protein sequence ID" value="MDR7299083.1"/>
    <property type="molecule type" value="Genomic_DNA"/>
</dbReference>
<evidence type="ECO:0000259" key="2">
    <source>
        <dbReference type="Pfam" id="PF25077"/>
    </source>
</evidence>
<dbReference type="Proteomes" id="UP001180536">
    <property type="component" value="Unassembled WGS sequence"/>
</dbReference>
<feature type="domain" description="DUF7800" evidence="2">
    <location>
        <begin position="9"/>
        <end position="84"/>
    </location>
</feature>
<dbReference type="Gene3D" id="3.60.21.70">
    <property type="entry name" value="PhoD-like phosphatase"/>
    <property type="match status" value="1"/>
</dbReference>
<organism evidence="3 4">
    <name type="scientific">Pelomonas aquatica</name>
    <dbReference type="NCBI Taxonomy" id="431058"/>
    <lineage>
        <taxon>Bacteria</taxon>
        <taxon>Pseudomonadati</taxon>
        <taxon>Pseudomonadota</taxon>
        <taxon>Betaproteobacteria</taxon>
        <taxon>Burkholderiales</taxon>
        <taxon>Sphaerotilaceae</taxon>
        <taxon>Roseateles</taxon>
    </lineage>
</organism>
<dbReference type="InterPro" id="IPR018946">
    <property type="entry name" value="PhoD-like_MPP"/>
</dbReference>
<dbReference type="InterPro" id="IPR038607">
    <property type="entry name" value="PhoD-like_sf"/>
</dbReference>
<evidence type="ECO:0000313" key="4">
    <source>
        <dbReference type="Proteomes" id="UP001180536"/>
    </source>
</evidence>
<dbReference type="PANTHER" id="PTHR37031:SF2">
    <property type="entry name" value="PHOD-LIKE PHOSPHATASE METALLOPHOSPHATASE DOMAIN-CONTAINING PROTEIN"/>
    <property type="match status" value="1"/>
</dbReference>